<dbReference type="InterPro" id="IPR012337">
    <property type="entry name" value="RNaseH-like_sf"/>
</dbReference>
<protein>
    <recommendedName>
        <fullName evidence="1">RNase H type-1 domain-containing protein</fullName>
    </recommendedName>
</protein>
<evidence type="ECO:0000259" key="1">
    <source>
        <dbReference type="PROSITE" id="PS50879"/>
    </source>
</evidence>
<dbReference type="Proteomes" id="UP000179010">
    <property type="component" value="Unassembled WGS sequence"/>
</dbReference>
<feature type="domain" description="RNase H type-1" evidence="1">
    <location>
        <begin position="1"/>
        <end position="143"/>
    </location>
</feature>
<evidence type="ECO:0000313" key="3">
    <source>
        <dbReference type="Proteomes" id="UP000179010"/>
    </source>
</evidence>
<dbReference type="CDD" id="cd09279">
    <property type="entry name" value="RNase_HI_like"/>
    <property type="match status" value="1"/>
</dbReference>
<comment type="caution">
    <text evidence="2">The sequence shown here is derived from an EMBL/GenBank/DDBJ whole genome shotgun (WGS) entry which is preliminary data.</text>
</comment>
<organism evidence="2 3">
    <name type="scientific">candidate division Kazan bacterium RIFCSPLOWO2_01_FULL_48_13</name>
    <dbReference type="NCBI Taxonomy" id="1798539"/>
    <lineage>
        <taxon>Bacteria</taxon>
        <taxon>Bacteria division Kazan-3B-28</taxon>
    </lineage>
</organism>
<dbReference type="STRING" id="1798539.A2994_00130"/>
<dbReference type="InterPro" id="IPR036397">
    <property type="entry name" value="RNaseH_sf"/>
</dbReference>
<dbReference type="SUPFAM" id="SSF53098">
    <property type="entry name" value="Ribonuclease H-like"/>
    <property type="match status" value="1"/>
</dbReference>
<name>A0A1F4PNH3_UNCK3</name>
<dbReference type="EMBL" id="METE01000008">
    <property type="protein sequence ID" value="OGB85237.1"/>
    <property type="molecule type" value="Genomic_DNA"/>
</dbReference>
<dbReference type="PROSITE" id="PS50879">
    <property type="entry name" value="RNASE_H_1"/>
    <property type="match status" value="1"/>
</dbReference>
<dbReference type="GO" id="GO:0003676">
    <property type="term" value="F:nucleic acid binding"/>
    <property type="evidence" value="ECO:0007669"/>
    <property type="project" value="InterPro"/>
</dbReference>
<reference evidence="2 3" key="1">
    <citation type="journal article" date="2016" name="Nat. Commun.">
        <title>Thousands of microbial genomes shed light on interconnected biogeochemical processes in an aquifer system.</title>
        <authorList>
            <person name="Anantharaman K."/>
            <person name="Brown C.T."/>
            <person name="Hug L.A."/>
            <person name="Sharon I."/>
            <person name="Castelle C.J."/>
            <person name="Probst A.J."/>
            <person name="Thomas B.C."/>
            <person name="Singh A."/>
            <person name="Wilkins M.J."/>
            <person name="Karaoz U."/>
            <person name="Brodie E.L."/>
            <person name="Williams K.H."/>
            <person name="Hubbard S.S."/>
            <person name="Banfield J.F."/>
        </authorList>
    </citation>
    <scope>NUCLEOTIDE SEQUENCE [LARGE SCALE GENOMIC DNA]</scope>
</reference>
<dbReference type="GO" id="GO:0004523">
    <property type="term" value="F:RNA-DNA hybrid ribonuclease activity"/>
    <property type="evidence" value="ECO:0007669"/>
    <property type="project" value="InterPro"/>
</dbReference>
<dbReference type="InterPro" id="IPR002156">
    <property type="entry name" value="RNaseH_domain"/>
</dbReference>
<accession>A0A1F4PNH3</accession>
<dbReference type="Gene3D" id="3.30.420.10">
    <property type="entry name" value="Ribonuclease H-like superfamily/Ribonuclease H"/>
    <property type="match status" value="1"/>
</dbReference>
<gene>
    <name evidence="2" type="ORF">A2994_00130</name>
</gene>
<dbReference type="PANTHER" id="PTHR48475">
    <property type="entry name" value="RIBONUCLEASE H"/>
    <property type="match status" value="1"/>
</dbReference>
<sequence>MDNHYTLYTDGGARGNPGPAATGAVVLDGQGKEQGHFSTYLGIATNNQAEYQALILGLGRLQKLINDEHKLGDISVTVLMDSELIVCQLKGEYRVKNTELKPLFAKVEELSKKFGRVTFKHIPREQNTRADALVNKTLDREAK</sequence>
<proteinExistence type="predicted"/>
<dbReference type="PANTHER" id="PTHR48475:SF1">
    <property type="entry name" value="RNASE H TYPE-1 DOMAIN-CONTAINING PROTEIN"/>
    <property type="match status" value="1"/>
</dbReference>
<dbReference type="Pfam" id="PF13456">
    <property type="entry name" value="RVT_3"/>
    <property type="match status" value="1"/>
</dbReference>
<dbReference type="AlphaFoldDB" id="A0A1F4PNH3"/>
<evidence type="ECO:0000313" key="2">
    <source>
        <dbReference type="EMBL" id="OGB85237.1"/>
    </source>
</evidence>